<evidence type="ECO:0000256" key="3">
    <source>
        <dbReference type="SAM" id="MobiDB-lite"/>
    </source>
</evidence>
<keyword evidence="6" id="KW-1185">Reference proteome</keyword>
<organism evidence="5 6">
    <name type="scientific">Lipingzhangella halophila</name>
    <dbReference type="NCBI Taxonomy" id="1783352"/>
    <lineage>
        <taxon>Bacteria</taxon>
        <taxon>Bacillati</taxon>
        <taxon>Actinomycetota</taxon>
        <taxon>Actinomycetes</taxon>
        <taxon>Streptosporangiales</taxon>
        <taxon>Nocardiopsidaceae</taxon>
        <taxon>Lipingzhangella</taxon>
    </lineage>
</organism>
<evidence type="ECO:0000256" key="1">
    <source>
        <dbReference type="ARBA" id="ARBA00022690"/>
    </source>
</evidence>
<evidence type="ECO:0000313" key="6">
    <source>
        <dbReference type="Proteomes" id="UP000523007"/>
    </source>
</evidence>
<feature type="transmembrane region" description="Helical" evidence="4">
    <location>
        <begin position="27"/>
        <end position="46"/>
    </location>
</feature>
<sequence length="166" mass="17480">MKLTLGTGHSPPTPPPRRDRGASLTEYAGTIILVAAVAAAVLTTGVPERAHAMIETSLCEAGAGDDCDELSTEAAGEEGSRTSPVPPDSDEDDPNGEDKLECDTSWPKLEGTDPETAKRLIEEQEPDLNVSIVPEGTLATADFRCDRVRIPADKDSGEVIETPQVG</sequence>
<feature type="region of interest" description="Disordered" evidence="3">
    <location>
        <begin position="61"/>
        <end position="118"/>
    </location>
</feature>
<evidence type="ECO:0000256" key="4">
    <source>
        <dbReference type="SAM" id="Phobius"/>
    </source>
</evidence>
<dbReference type="Pfam" id="PF00280">
    <property type="entry name" value="potato_inhibit"/>
    <property type="match status" value="1"/>
</dbReference>
<dbReference type="Proteomes" id="UP000523007">
    <property type="component" value="Unassembled WGS sequence"/>
</dbReference>
<dbReference type="GO" id="GO:0004867">
    <property type="term" value="F:serine-type endopeptidase inhibitor activity"/>
    <property type="evidence" value="ECO:0007669"/>
    <property type="project" value="UniProtKB-KW"/>
</dbReference>
<proteinExistence type="predicted"/>
<dbReference type="GO" id="GO:0009611">
    <property type="term" value="P:response to wounding"/>
    <property type="evidence" value="ECO:0007669"/>
    <property type="project" value="InterPro"/>
</dbReference>
<dbReference type="PRINTS" id="PR00292">
    <property type="entry name" value="POTATOINHBTR"/>
</dbReference>
<keyword evidence="4" id="KW-1133">Transmembrane helix</keyword>
<dbReference type="RefSeq" id="WP_184584710.1">
    <property type="nucleotide sequence ID" value="NZ_JACHJT010000002.1"/>
</dbReference>
<dbReference type="InterPro" id="IPR036354">
    <property type="entry name" value="Prot_inh_pot1_sf"/>
</dbReference>
<feature type="region of interest" description="Disordered" evidence="3">
    <location>
        <begin position="1"/>
        <end position="22"/>
    </location>
</feature>
<dbReference type="SUPFAM" id="SSF54654">
    <property type="entry name" value="CI-2 family of serine protease inhibitors"/>
    <property type="match status" value="1"/>
</dbReference>
<dbReference type="EMBL" id="JACHJT010000002">
    <property type="protein sequence ID" value="MBB4934952.1"/>
    <property type="molecule type" value="Genomic_DNA"/>
</dbReference>
<keyword evidence="2" id="KW-0722">Serine protease inhibitor</keyword>
<keyword evidence="1" id="KW-0646">Protease inhibitor</keyword>
<evidence type="ECO:0000256" key="2">
    <source>
        <dbReference type="ARBA" id="ARBA00022900"/>
    </source>
</evidence>
<dbReference type="PANTHER" id="PTHR33091">
    <property type="entry name" value="PROTEIN, PUTATIVE, EXPRESSED-RELATED"/>
    <property type="match status" value="1"/>
</dbReference>
<comment type="caution">
    <text evidence="5">The sequence shown here is derived from an EMBL/GenBank/DDBJ whole genome shotgun (WGS) entry which is preliminary data.</text>
</comment>
<keyword evidence="4" id="KW-0812">Transmembrane</keyword>
<dbReference type="PANTHER" id="PTHR33091:SF29">
    <property type="entry name" value="SUBTILISIN INHIBITOR 1"/>
    <property type="match status" value="1"/>
</dbReference>
<evidence type="ECO:0000313" key="5">
    <source>
        <dbReference type="EMBL" id="MBB4934952.1"/>
    </source>
</evidence>
<dbReference type="AlphaFoldDB" id="A0A7W7RN12"/>
<protein>
    <submittedName>
        <fullName evidence="5">Uncharacterized protein</fullName>
    </submittedName>
</protein>
<gene>
    <name evidence="5" type="ORF">F4561_005846</name>
</gene>
<dbReference type="InterPro" id="IPR000864">
    <property type="entry name" value="Prot_inh_pot1"/>
</dbReference>
<name>A0A7W7RN12_9ACTN</name>
<accession>A0A7W7RN12</accession>
<dbReference type="Gene3D" id="3.30.10.10">
    <property type="entry name" value="Trypsin Inhibitor V, subunit A"/>
    <property type="match status" value="1"/>
</dbReference>
<reference evidence="5 6" key="1">
    <citation type="submission" date="2020-08" db="EMBL/GenBank/DDBJ databases">
        <title>Sequencing the genomes of 1000 actinobacteria strains.</title>
        <authorList>
            <person name="Klenk H.-P."/>
        </authorList>
    </citation>
    <scope>NUCLEOTIDE SEQUENCE [LARGE SCALE GENOMIC DNA]</scope>
    <source>
        <strain evidence="5 6">DSM 102030</strain>
    </source>
</reference>
<keyword evidence="4" id="KW-0472">Membrane</keyword>